<keyword evidence="2 6" id="KW-0853">WD repeat</keyword>
<keyword evidence="5" id="KW-0539">Nucleus</keyword>
<dbReference type="InterPro" id="IPR019775">
    <property type="entry name" value="WD40_repeat_CS"/>
</dbReference>
<feature type="domain" description="Histone-binding protein RBBP4-like N-terminal" evidence="7">
    <location>
        <begin position="17"/>
        <end position="83"/>
    </location>
</feature>
<proteinExistence type="predicted"/>
<evidence type="ECO:0000256" key="2">
    <source>
        <dbReference type="ARBA" id="ARBA00022574"/>
    </source>
</evidence>
<dbReference type="InterPro" id="IPR001680">
    <property type="entry name" value="WD40_rpt"/>
</dbReference>
<dbReference type="PROSITE" id="PS50294">
    <property type="entry name" value="WD_REPEATS_REGION"/>
    <property type="match status" value="1"/>
</dbReference>
<dbReference type="Pfam" id="PF00400">
    <property type="entry name" value="WD40"/>
    <property type="match status" value="2"/>
</dbReference>
<dbReference type="AlphaFoldDB" id="A0AAI9SWR8"/>
<dbReference type="RefSeq" id="XP_049180287.1">
    <property type="nucleotide sequence ID" value="XM_049323892.1"/>
</dbReference>
<name>A0AAI9SWR8_9ASCO</name>
<dbReference type="Proteomes" id="UP001202479">
    <property type="component" value="Unassembled WGS sequence"/>
</dbReference>
<gene>
    <name evidence="8" type="ORF">KGF56_002641</name>
</gene>
<comment type="subcellular location">
    <subcellularLocation>
        <location evidence="1">Nucleus</location>
    </subcellularLocation>
</comment>
<dbReference type="PROSITE" id="PS00678">
    <property type="entry name" value="WD_REPEATS_1"/>
    <property type="match status" value="2"/>
</dbReference>
<evidence type="ECO:0000256" key="4">
    <source>
        <dbReference type="ARBA" id="ARBA00022853"/>
    </source>
</evidence>
<evidence type="ECO:0000313" key="8">
    <source>
        <dbReference type="EMBL" id="KAI3404542.1"/>
    </source>
</evidence>
<dbReference type="Pfam" id="PF12265">
    <property type="entry name" value="CAF1C_H4-bd"/>
    <property type="match status" value="1"/>
</dbReference>
<keyword evidence="3" id="KW-0677">Repeat</keyword>
<dbReference type="GO" id="GO:0006325">
    <property type="term" value="P:chromatin organization"/>
    <property type="evidence" value="ECO:0007669"/>
    <property type="project" value="UniProtKB-KW"/>
</dbReference>
<organism evidence="8 9">
    <name type="scientific">Candida oxycetoniae</name>
    <dbReference type="NCBI Taxonomy" id="497107"/>
    <lineage>
        <taxon>Eukaryota</taxon>
        <taxon>Fungi</taxon>
        <taxon>Dikarya</taxon>
        <taxon>Ascomycota</taxon>
        <taxon>Saccharomycotina</taxon>
        <taxon>Pichiomycetes</taxon>
        <taxon>Debaryomycetaceae</taxon>
        <taxon>Candida/Lodderomyces clade</taxon>
        <taxon>Candida</taxon>
    </lineage>
</organism>
<evidence type="ECO:0000256" key="1">
    <source>
        <dbReference type="ARBA" id="ARBA00004123"/>
    </source>
</evidence>
<dbReference type="GO" id="GO:0005634">
    <property type="term" value="C:nucleus"/>
    <property type="evidence" value="ECO:0007669"/>
    <property type="project" value="UniProtKB-SubCell"/>
</dbReference>
<comment type="caution">
    <text evidence="8">The sequence shown here is derived from an EMBL/GenBank/DDBJ whole genome shotgun (WGS) entry which is preliminary data.</text>
</comment>
<dbReference type="Gene3D" id="2.130.10.10">
    <property type="entry name" value="YVTN repeat-like/Quinoprotein amine dehydrogenase"/>
    <property type="match status" value="1"/>
</dbReference>
<sequence>MATETPNDEAKELSVKEEYQLWRKNCRYMYEFVSETALTWPSLTIQWLPNHTIEGGLINTKLLLGTHTSGNDQNYLKVAETQISNDGVTKANSRIKITEKFANEEEICRARYMPQDTNIVGTINGAGRVDLYKLDSNNQSSFSSFRPHSANGYGLSWNPNQRGLLLTAADDRLVCVSDAEAGSDSSLLFKSAVQEDIVNDAKWHFFDKNLFASVSEDENTYIFDLRSKDVVTKYAAKGSKGINSLAFSPFSQNLLAIGSATSNISVLDLRKMSSKGTTGLVHTMMGHTDGITCMEFSPHKDGILASGSQDRRLILWDLFRIGEEQQQEDAEDGCPELFMMHAGHTAGVTDLSWCPFKEWTLGSVADDNIVHLWEVSKELINEEHPDETIDNNILE</sequence>
<keyword evidence="9" id="KW-1185">Reference proteome</keyword>
<evidence type="ECO:0000256" key="3">
    <source>
        <dbReference type="ARBA" id="ARBA00022737"/>
    </source>
</evidence>
<dbReference type="InterPro" id="IPR050459">
    <property type="entry name" value="WD_repeat_RBAP46/RBAP48/MSI1"/>
</dbReference>
<feature type="repeat" description="WD" evidence="6">
    <location>
        <begin position="341"/>
        <end position="376"/>
    </location>
</feature>
<dbReference type="InterPro" id="IPR015943">
    <property type="entry name" value="WD40/YVTN_repeat-like_dom_sf"/>
</dbReference>
<evidence type="ECO:0000259" key="7">
    <source>
        <dbReference type="Pfam" id="PF12265"/>
    </source>
</evidence>
<feature type="repeat" description="WD" evidence="6">
    <location>
        <begin position="284"/>
        <end position="318"/>
    </location>
</feature>
<dbReference type="InterPro" id="IPR022052">
    <property type="entry name" value="Histone-bd_RBBP4-like_N"/>
</dbReference>
<dbReference type="SMART" id="SM00320">
    <property type="entry name" value="WD40"/>
    <property type="match status" value="5"/>
</dbReference>
<evidence type="ECO:0000256" key="6">
    <source>
        <dbReference type="PROSITE-ProRule" id="PRU00221"/>
    </source>
</evidence>
<reference evidence="8" key="1">
    <citation type="journal article" date="2022" name="DNA Res.">
        <title>Genome analysis of five recently described species of the CUG-Ser clade uncovers Candida theae as a new hybrid lineage with pathogenic potential in the Candida parapsilosis species complex.</title>
        <authorList>
            <person name="Mixao V."/>
            <person name="Del Olmo V."/>
            <person name="Hegedusova E."/>
            <person name="Saus E."/>
            <person name="Pryszcz L."/>
            <person name="Cillingova A."/>
            <person name="Nosek J."/>
            <person name="Gabaldon T."/>
        </authorList>
    </citation>
    <scope>NUCLEOTIDE SEQUENCE</scope>
    <source>
        <strain evidence="8">CBS 10844</strain>
    </source>
</reference>
<dbReference type="InterPro" id="IPR036322">
    <property type="entry name" value="WD40_repeat_dom_sf"/>
</dbReference>
<dbReference type="GeneID" id="73380258"/>
<evidence type="ECO:0000313" key="9">
    <source>
        <dbReference type="Proteomes" id="UP001202479"/>
    </source>
</evidence>
<evidence type="ECO:0000256" key="5">
    <source>
        <dbReference type="ARBA" id="ARBA00023242"/>
    </source>
</evidence>
<keyword evidence="4" id="KW-0156">Chromatin regulator</keyword>
<protein>
    <submittedName>
        <fullName evidence="8">HAT2</fullName>
    </submittedName>
</protein>
<accession>A0AAI9SWR8</accession>
<dbReference type="SUPFAM" id="SSF50978">
    <property type="entry name" value="WD40 repeat-like"/>
    <property type="match status" value="1"/>
</dbReference>
<dbReference type="PROSITE" id="PS50082">
    <property type="entry name" value="WD_REPEATS_2"/>
    <property type="match status" value="2"/>
</dbReference>
<dbReference type="EMBL" id="JAHUZD010000094">
    <property type="protein sequence ID" value="KAI3404542.1"/>
    <property type="molecule type" value="Genomic_DNA"/>
</dbReference>
<dbReference type="PANTHER" id="PTHR22850">
    <property type="entry name" value="WD40 REPEAT FAMILY"/>
    <property type="match status" value="1"/>
</dbReference>